<evidence type="ECO:0000313" key="3">
    <source>
        <dbReference type="Proteomes" id="UP000018093"/>
    </source>
</evidence>
<dbReference type="InterPro" id="IPR030931">
    <property type="entry name" value="Group_II_RT_mat"/>
</dbReference>
<dbReference type="Pfam" id="PF08388">
    <property type="entry name" value="GIIM"/>
    <property type="match status" value="1"/>
</dbReference>
<dbReference type="Proteomes" id="UP000018093">
    <property type="component" value="Unassembled WGS sequence"/>
</dbReference>
<dbReference type="Pfam" id="PF00078">
    <property type="entry name" value="RVT_1"/>
    <property type="match status" value="1"/>
</dbReference>
<protein>
    <submittedName>
        <fullName evidence="2">Reverse transcriptase (RNA-dependent DNA polymerase)</fullName>
    </submittedName>
</protein>
<dbReference type="InterPro" id="IPR043502">
    <property type="entry name" value="DNA/RNA_pol_sf"/>
</dbReference>
<keyword evidence="2" id="KW-0548">Nucleotidyltransferase</keyword>
<evidence type="ECO:0000313" key="2">
    <source>
        <dbReference type="EMBL" id="CDE22498.1"/>
    </source>
</evidence>
<dbReference type="PROSITE" id="PS50878">
    <property type="entry name" value="RT_POL"/>
    <property type="match status" value="1"/>
</dbReference>
<organism evidence="2 3">
    <name type="scientific">Amedibacillus dolichus CAG:375</name>
    <dbReference type="NCBI Taxonomy" id="1263076"/>
    <lineage>
        <taxon>Bacteria</taxon>
        <taxon>Bacillati</taxon>
        <taxon>Bacillota</taxon>
        <taxon>Erysipelotrichia</taxon>
        <taxon>Erysipelotrichales</taxon>
        <taxon>Erysipelotrichaceae</taxon>
        <taxon>Amedibacillus</taxon>
    </lineage>
</organism>
<accession>R7G6V0</accession>
<proteinExistence type="predicted"/>
<dbReference type="InterPro" id="IPR051083">
    <property type="entry name" value="GrpII_Intron_Splice-Mob/Def"/>
</dbReference>
<keyword evidence="2" id="KW-0695">RNA-directed DNA polymerase</keyword>
<feature type="domain" description="Reverse transcriptase" evidence="1">
    <location>
        <begin position="48"/>
        <end position="274"/>
    </location>
</feature>
<dbReference type="PANTHER" id="PTHR34047">
    <property type="entry name" value="NUCLEAR INTRON MATURASE 1, MITOCHONDRIAL-RELATED"/>
    <property type="match status" value="1"/>
</dbReference>
<keyword evidence="2" id="KW-0808">Transferase</keyword>
<dbReference type="CDD" id="cd01651">
    <property type="entry name" value="RT_G2_intron"/>
    <property type="match status" value="1"/>
</dbReference>
<dbReference type="NCBIfam" id="TIGR04416">
    <property type="entry name" value="group_II_RT_mat"/>
    <property type="match status" value="1"/>
</dbReference>
<name>R7G6V0_9FIRM</name>
<evidence type="ECO:0000259" key="1">
    <source>
        <dbReference type="PROSITE" id="PS50878"/>
    </source>
</evidence>
<dbReference type="InterPro" id="IPR013597">
    <property type="entry name" value="Mat_intron_G2"/>
</dbReference>
<dbReference type="InterPro" id="IPR000477">
    <property type="entry name" value="RT_dom"/>
</dbReference>
<dbReference type="InterPro" id="IPR043128">
    <property type="entry name" value="Rev_trsase/Diguanyl_cyclase"/>
</dbReference>
<dbReference type="AlphaFoldDB" id="R7G6V0"/>
<dbReference type="Gene3D" id="3.30.70.270">
    <property type="match status" value="1"/>
</dbReference>
<dbReference type="EMBL" id="CBIN010000088">
    <property type="protein sequence ID" value="CDE22498.1"/>
    <property type="molecule type" value="Genomic_DNA"/>
</dbReference>
<dbReference type="PANTHER" id="PTHR34047:SF8">
    <property type="entry name" value="PROTEIN YKFC"/>
    <property type="match status" value="1"/>
</dbReference>
<gene>
    <name evidence="2" type="ORF">BN631_01011</name>
</gene>
<dbReference type="RefSeq" id="WP_022420373.1">
    <property type="nucleotide sequence ID" value="NZ_FR898575.1"/>
</dbReference>
<comment type="caution">
    <text evidence="2">The sequence shown here is derived from an EMBL/GenBank/DDBJ whole genome shotgun (WGS) entry which is preliminary data.</text>
</comment>
<reference evidence="2" key="1">
    <citation type="submission" date="2012-11" db="EMBL/GenBank/DDBJ databases">
        <title>Dependencies among metagenomic species, viruses, plasmids and units of genetic variation.</title>
        <authorList>
            <person name="Nielsen H.B."/>
            <person name="Almeida M."/>
            <person name="Juncker A.S."/>
            <person name="Rasmussen S."/>
            <person name="Li J."/>
            <person name="Sunagawa S."/>
            <person name="Plichta D."/>
            <person name="Gautier L."/>
            <person name="Le Chatelier E."/>
            <person name="Peletier E."/>
            <person name="Bonde I."/>
            <person name="Nielsen T."/>
            <person name="Manichanh C."/>
            <person name="Arumugam M."/>
            <person name="Batto J."/>
            <person name="Santos M.B.Q.D."/>
            <person name="Blom N."/>
            <person name="Borruel N."/>
            <person name="Burgdorf K.S."/>
            <person name="Boumezbeur F."/>
            <person name="Casellas F."/>
            <person name="Dore J."/>
            <person name="Guarner F."/>
            <person name="Hansen T."/>
            <person name="Hildebrand F."/>
            <person name="Kaas R.S."/>
            <person name="Kennedy S."/>
            <person name="Kristiansen K."/>
            <person name="Kultima J.R."/>
            <person name="Leonard P."/>
            <person name="Levenez F."/>
            <person name="Lund O."/>
            <person name="Moumen B."/>
            <person name="Le Paslier D."/>
            <person name="Pons N."/>
            <person name="Pedersen O."/>
            <person name="Prifti E."/>
            <person name="Qin J."/>
            <person name="Raes J."/>
            <person name="Tap J."/>
            <person name="Tims S."/>
            <person name="Ussery D.W."/>
            <person name="Yamada T."/>
            <person name="MetaHit consortium"/>
            <person name="Renault P."/>
            <person name="Sicheritz-Ponten T."/>
            <person name="Bork P."/>
            <person name="Wang J."/>
            <person name="Brunak S."/>
            <person name="Ehrlich S.D."/>
        </authorList>
    </citation>
    <scope>NUCLEOTIDE SEQUENCE [LARGE SCALE GENOMIC DNA]</scope>
</reference>
<sequence>MKLMEKILREENLQKAIKKVKQNKGAPGVDKMTVQEIEDWFNQYKEEITSKIMNKQYRPMPVKRVYIPKPNGKQRPLGIPTVVDRVIQQAMLQVLTEIYEPIFSEHSFGFRPRRSAHMAMEEVLQYLNEGYEWIVDLDIEKFFDTVNHDKLISILRENVNDATTLHLIRAYLRAGVLDNGLIKSTTVGTPQGGPISVILSNIYLDKFDKELESRNLRFVRYADDCIIFVKSEMSANRVMKSVTSWLERKLFLKVSATKTKVVRPTKGQFLGFAFYKDNQGWKCVPTKDRKKRLYEKIQKYLKRKHAVSRPLSMTFTKVNQIVRGWINYFKMGSIKVFLEEFGQWLRHKIRCIIIKQWKKPMTIYRNLMKLNKVCKCKFSDEEIYKCANTRLGWYRRSGLIIVNYLLSPKVLGIRKGNRPNLVHPLNYYLKSLCSI</sequence>
<dbReference type="GO" id="GO:0003964">
    <property type="term" value="F:RNA-directed DNA polymerase activity"/>
    <property type="evidence" value="ECO:0007669"/>
    <property type="project" value="UniProtKB-KW"/>
</dbReference>
<dbReference type="SUPFAM" id="SSF56672">
    <property type="entry name" value="DNA/RNA polymerases"/>
    <property type="match status" value="1"/>
</dbReference>